<dbReference type="InterPro" id="IPR022742">
    <property type="entry name" value="Hydrolase_4"/>
</dbReference>
<dbReference type="AlphaFoldDB" id="A0A5C8KLY3"/>
<feature type="domain" description="Serine aminopeptidase S33" evidence="2">
    <location>
        <begin position="93"/>
        <end position="222"/>
    </location>
</feature>
<gene>
    <name evidence="3" type="ORF">FU658_10305</name>
</gene>
<dbReference type="OrthoDB" id="9785847at2"/>
<name>A0A5C8KLY3_9GAMM</name>
<dbReference type="Proteomes" id="UP000321248">
    <property type="component" value="Unassembled WGS sequence"/>
</dbReference>
<dbReference type="Gene3D" id="3.40.50.1820">
    <property type="entry name" value="alpha/beta hydrolase"/>
    <property type="match status" value="1"/>
</dbReference>
<dbReference type="PANTHER" id="PTHR43798">
    <property type="entry name" value="MONOACYLGLYCEROL LIPASE"/>
    <property type="match status" value="1"/>
</dbReference>
<dbReference type="EMBL" id="VRTS01000007">
    <property type="protein sequence ID" value="TXK60965.1"/>
    <property type="molecule type" value="Genomic_DNA"/>
</dbReference>
<dbReference type="InterPro" id="IPR029058">
    <property type="entry name" value="AB_hydrolase_fold"/>
</dbReference>
<dbReference type="InterPro" id="IPR050266">
    <property type="entry name" value="AB_hydrolase_sf"/>
</dbReference>
<sequence length="321" mass="34655">MEIAMNATTIMLAPSKGPRPPRQLLALRLAHRVLGAVAPGVTSLVAERFWFTPPARRSNAGIEAFLDSGELLQLRVGCAHVEGRAWGEGPVALVMHGWGSESGRLQAVIEALVANGMRVVAFDAPGHGRSGPSEWGPRRAHLLEFGRTLLAAEHAFGPLHALVAHSGGCTAAAWAMQQGLRTRRVVLLAPLARPMDYAARFQRLLGFSDAVMRRWLGRAERRLGFAWDELDMRLTPSRVPVPPTLVVHDRDDTDTPWTDGEAVAEHWPDARLLSTQGLGHRGVLKDAGVLAELAAFLRASAAVDALPAPGREPSQGRRAGR</sequence>
<feature type="domain" description="Peptidase S33 tripeptidyl aminopeptidase-like C-terminal" evidence="1">
    <location>
        <begin position="242"/>
        <end position="299"/>
    </location>
</feature>
<protein>
    <submittedName>
        <fullName evidence="3">Lysophospholipase</fullName>
    </submittedName>
</protein>
<dbReference type="Pfam" id="PF12146">
    <property type="entry name" value="Hydrolase_4"/>
    <property type="match status" value="1"/>
</dbReference>
<evidence type="ECO:0000313" key="3">
    <source>
        <dbReference type="EMBL" id="TXK60965.1"/>
    </source>
</evidence>
<evidence type="ECO:0000259" key="2">
    <source>
        <dbReference type="Pfam" id="PF12146"/>
    </source>
</evidence>
<dbReference type="PANTHER" id="PTHR43798:SF33">
    <property type="entry name" value="HYDROLASE, PUTATIVE (AFU_ORTHOLOGUE AFUA_2G14860)-RELATED"/>
    <property type="match status" value="1"/>
</dbReference>
<comment type="caution">
    <text evidence="3">The sequence shown here is derived from an EMBL/GenBank/DDBJ whole genome shotgun (WGS) entry which is preliminary data.</text>
</comment>
<dbReference type="GO" id="GO:0016020">
    <property type="term" value="C:membrane"/>
    <property type="evidence" value="ECO:0007669"/>
    <property type="project" value="TreeGrafter"/>
</dbReference>
<keyword evidence="4" id="KW-1185">Reference proteome</keyword>
<accession>A0A5C8KLY3</accession>
<dbReference type="Pfam" id="PF08386">
    <property type="entry name" value="Abhydrolase_4"/>
    <property type="match status" value="1"/>
</dbReference>
<dbReference type="InterPro" id="IPR013595">
    <property type="entry name" value="Pept_S33_TAP-like_C"/>
</dbReference>
<evidence type="ECO:0000313" key="4">
    <source>
        <dbReference type="Proteomes" id="UP000321248"/>
    </source>
</evidence>
<dbReference type="SUPFAM" id="SSF53474">
    <property type="entry name" value="alpha/beta-Hydrolases"/>
    <property type="match status" value="1"/>
</dbReference>
<evidence type="ECO:0000259" key="1">
    <source>
        <dbReference type="Pfam" id="PF08386"/>
    </source>
</evidence>
<organism evidence="3 4">
    <name type="scientific">Alkalisalibacterium limincola</name>
    <dbReference type="NCBI Taxonomy" id="2699169"/>
    <lineage>
        <taxon>Bacteria</taxon>
        <taxon>Pseudomonadati</taxon>
        <taxon>Pseudomonadota</taxon>
        <taxon>Gammaproteobacteria</taxon>
        <taxon>Lysobacterales</taxon>
        <taxon>Lysobacteraceae</taxon>
        <taxon>Alkalisalibacterium</taxon>
    </lineage>
</organism>
<proteinExistence type="predicted"/>
<reference evidence="3 4" key="1">
    <citation type="submission" date="2019-08" db="EMBL/GenBank/DDBJ databases">
        <authorList>
            <person name="Karlyshev A.V."/>
        </authorList>
    </citation>
    <scope>NUCLEOTIDE SEQUENCE [LARGE SCALE GENOMIC DNA]</scope>
    <source>
        <strain evidence="3 4">Alg18-2.2</strain>
    </source>
</reference>